<organism evidence="8 9">
    <name type="scientific">Physocladia obscura</name>
    <dbReference type="NCBI Taxonomy" id="109957"/>
    <lineage>
        <taxon>Eukaryota</taxon>
        <taxon>Fungi</taxon>
        <taxon>Fungi incertae sedis</taxon>
        <taxon>Chytridiomycota</taxon>
        <taxon>Chytridiomycota incertae sedis</taxon>
        <taxon>Chytridiomycetes</taxon>
        <taxon>Chytridiales</taxon>
        <taxon>Chytriomycetaceae</taxon>
        <taxon>Physocladia</taxon>
    </lineage>
</organism>
<name>A0AAD5XLG4_9FUNG</name>
<gene>
    <name evidence="8" type="ORF">HK100_010689</name>
</gene>
<evidence type="ECO:0000256" key="1">
    <source>
        <dbReference type="ARBA" id="ARBA00000142"/>
    </source>
</evidence>
<evidence type="ECO:0000256" key="6">
    <source>
        <dbReference type="ARBA" id="ARBA00022694"/>
    </source>
</evidence>
<dbReference type="CDD" id="cd02440">
    <property type="entry name" value="AdoMet_MTases"/>
    <property type="match status" value="1"/>
</dbReference>
<dbReference type="EMBL" id="JADGJH010000006">
    <property type="protein sequence ID" value="KAJ3143106.1"/>
    <property type="molecule type" value="Genomic_DNA"/>
</dbReference>
<accession>A0AAD5XLG4</accession>
<evidence type="ECO:0000256" key="5">
    <source>
        <dbReference type="ARBA" id="ARBA00022691"/>
    </source>
</evidence>
<proteinExistence type="predicted"/>
<protein>
    <recommendedName>
        <fullName evidence="2">tRNA (guanine(46)-N(7))-methyltransferase</fullName>
        <ecNumber evidence="2">2.1.1.33</ecNumber>
    </recommendedName>
</protein>
<evidence type="ECO:0000256" key="3">
    <source>
        <dbReference type="ARBA" id="ARBA00022603"/>
    </source>
</evidence>
<dbReference type="Gene3D" id="3.40.50.150">
    <property type="entry name" value="Vaccinia Virus protein VP39"/>
    <property type="match status" value="1"/>
</dbReference>
<feature type="region of interest" description="Disordered" evidence="7">
    <location>
        <begin position="102"/>
        <end position="134"/>
    </location>
</feature>
<keyword evidence="9" id="KW-1185">Reference proteome</keyword>
<keyword evidence="3" id="KW-0489">Methyltransferase</keyword>
<dbReference type="SUPFAM" id="SSF53335">
    <property type="entry name" value="S-adenosyl-L-methionine-dependent methyltransferases"/>
    <property type="match status" value="1"/>
</dbReference>
<dbReference type="GO" id="GO:0043527">
    <property type="term" value="C:tRNA methyltransferase complex"/>
    <property type="evidence" value="ECO:0007669"/>
    <property type="project" value="TreeGrafter"/>
</dbReference>
<keyword evidence="4" id="KW-0808">Transferase</keyword>
<dbReference type="PANTHER" id="PTHR23417">
    <property type="entry name" value="3-DEOXY-D-MANNO-OCTULOSONIC-ACID TRANSFERASE/TRNA GUANINE-N 7 - -METHYLTRANSFERASE"/>
    <property type="match status" value="1"/>
</dbReference>
<reference evidence="8" key="1">
    <citation type="submission" date="2020-05" db="EMBL/GenBank/DDBJ databases">
        <title>Phylogenomic resolution of chytrid fungi.</title>
        <authorList>
            <person name="Stajich J.E."/>
            <person name="Amses K."/>
            <person name="Simmons R."/>
            <person name="Seto K."/>
            <person name="Myers J."/>
            <person name="Bonds A."/>
            <person name="Quandt C.A."/>
            <person name="Barry K."/>
            <person name="Liu P."/>
            <person name="Grigoriev I."/>
            <person name="Longcore J.E."/>
            <person name="James T.Y."/>
        </authorList>
    </citation>
    <scope>NUCLEOTIDE SEQUENCE</scope>
    <source>
        <strain evidence="8">JEL0513</strain>
    </source>
</reference>
<dbReference type="AlphaFoldDB" id="A0AAD5XLG4"/>
<dbReference type="Pfam" id="PF02390">
    <property type="entry name" value="Methyltransf_4"/>
    <property type="match status" value="1"/>
</dbReference>
<keyword evidence="6" id="KW-0819">tRNA processing</keyword>
<dbReference type="PROSITE" id="PS51625">
    <property type="entry name" value="SAM_MT_TRMB"/>
    <property type="match status" value="1"/>
</dbReference>
<evidence type="ECO:0000313" key="8">
    <source>
        <dbReference type="EMBL" id="KAJ3143106.1"/>
    </source>
</evidence>
<evidence type="ECO:0000256" key="2">
    <source>
        <dbReference type="ARBA" id="ARBA00011977"/>
    </source>
</evidence>
<dbReference type="PANTHER" id="PTHR23417:SF21">
    <property type="entry name" value="TRNA (GUANINE-N(7)-)-METHYLTRANSFERASE"/>
    <property type="match status" value="1"/>
</dbReference>
<dbReference type="EC" id="2.1.1.33" evidence="2"/>
<dbReference type="InterPro" id="IPR003358">
    <property type="entry name" value="tRNA_(Gua-N-7)_MeTrfase_Trmb"/>
</dbReference>
<evidence type="ECO:0000256" key="7">
    <source>
        <dbReference type="SAM" id="MobiDB-lite"/>
    </source>
</evidence>
<dbReference type="Proteomes" id="UP001211907">
    <property type="component" value="Unassembled WGS sequence"/>
</dbReference>
<comment type="caution">
    <text evidence="8">The sequence shown here is derived from an EMBL/GenBank/DDBJ whole genome shotgun (WGS) entry which is preliminary data.</text>
</comment>
<sequence length="449" mass="50833">MDLETLNEQIEQAQKRLDTWIDEHAANFRAKPDKETIHRHSLYAAQTELLRKRAELLDRSTRSADSCTWFMRRRGRFCPKQRTRGDPDSLCALHRAEKAKTSVSELPSDLSKPISEAAPHSFSTLPAPLPTRRKSNINKRMKRMLNPFRVREIPADQLPVWSQIYSDLSKPLMLDIGCAKGRYILNIESQHASCPSFNQKLWNFCGVELFAPLVTTANLIAAAKNKKNLHYVHANITTRDLERLAFPNLQRVSFLFADPWGCCGVGDLTSKKNEKRRVMSPNFALRLARIMPAGSLLYFASDWLDLAVDIRKCLLDSICFDIPNSSTATATTTSASTNKQSHVAVWPYVPTVSTVELSKNQSQLQLQVSQESSNLLIDVATNYAKPEYVGMEKNDDNNQIPVMNYDDCSNLLWLAGIPFGGVQTERDLVCEAQWRAVYRLVVVRNSNCK</sequence>
<dbReference type="GO" id="GO:0008176">
    <property type="term" value="F:tRNA (guanine(46)-N7)-methyltransferase activity"/>
    <property type="evidence" value="ECO:0007669"/>
    <property type="project" value="UniProtKB-EC"/>
</dbReference>
<comment type="catalytic activity">
    <reaction evidence="1">
        <text>guanosine(46) in tRNA + S-adenosyl-L-methionine = N(7)-methylguanosine(46) in tRNA + S-adenosyl-L-homocysteine</text>
        <dbReference type="Rhea" id="RHEA:42708"/>
        <dbReference type="Rhea" id="RHEA-COMP:10188"/>
        <dbReference type="Rhea" id="RHEA-COMP:10189"/>
        <dbReference type="ChEBI" id="CHEBI:57856"/>
        <dbReference type="ChEBI" id="CHEBI:59789"/>
        <dbReference type="ChEBI" id="CHEBI:74269"/>
        <dbReference type="ChEBI" id="CHEBI:74480"/>
        <dbReference type="EC" id="2.1.1.33"/>
    </reaction>
</comment>
<keyword evidence="5" id="KW-0949">S-adenosyl-L-methionine</keyword>
<evidence type="ECO:0000313" key="9">
    <source>
        <dbReference type="Proteomes" id="UP001211907"/>
    </source>
</evidence>
<dbReference type="InterPro" id="IPR029063">
    <property type="entry name" value="SAM-dependent_MTases_sf"/>
</dbReference>
<evidence type="ECO:0000256" key="4">
    <source>
        <dbReference type="ARBA" id="ARBA00022679"/>
    </source>
</evidence>